<dbReference type="EMBL" id="JAUJEB010000001">
    <property type="protein sequence ID" value="MDN5212643.1"/>
    <property type="molecule type" value="Genomic_DNA"/>
</dbReference>
<sequence>MMEESEILFNTITNELTSEHAAVAAGKMMSSPGIKYKNKVFAFYYNDQMVFRLGKEFDPEVLGITQFGYLSPFKNKPPMKGWVEVPFVYHQKWRDLAALALEKIEKEIR</sequence>
<keyword evidence="2" id="KW-1185">Reference proteome</keyword>
<protein>
    <submittedName>
        <fullName evidence="1">Uncharacterized protein</fullName>
    </submittedName>
</protein>
<name>A0ABT8L8T2_9BACT</name>
<dbReference type="Proteomes" id="UP001172083">
    <property type="component" value="Unassembled WGS sequence"/>
</dbReference>
<organism evidence="1 2">
    <name type="scientific">Agaribacillus aureus</name>
    <dbReference type="NCBI Taxonomy" id="3051825"/>
    <lineage>
        <taxon>Bacteria</taxon>
        <taxon>Pseudomonadati</taxon>
        <taxon>Bacteroidota</taxon>
        <taxon>Cytophagia</taxon>
        <taxon>Cytophagales</taxon>
        <taxon>Splendidivirgaceae</taxon>
        <taxon>Agaribacillus</taxon>
    </lineage>
</organism>
<reference evidence="1" key="1">
    <citation type="submission" date="2023-06" db="EMBL/GenBank/DDBJ databases">
        <title>Genomic of Agaribacillus aureum.</title>
        <authorList>
            <person name="Wang G."/>
        </authorList>
    </citation>
    <scope>NUCLEOTIDE SEQUENCE</scope>
    <source>
        <strain evidence="1">BMA12</strain>
    </source>
</reference>
<dbReference type="SUPFAM" id="SSF159894">
    <property type="entry name" value="YgaC/TfoX-N like"/>
    <property type="match status" value="1"/>
</dbReference>
<gene>
    <name evidence="1" type="ORF">QQ020_11325</name>
</gene>
<proteinExistence type="predicted"/>
<comment type="caution">
    <text evidence="1">The sequence shown here is derived from an EMBL/GenBank/DDBJ whole genome shotgun (WGS) entry which is preliminary data.</text>
</comment>
<dbReference type="Gene3D" id="3.30.1460.30">
    <property type="entry name" value="YgaC/TfoX-N like chaperone"/>
    <property type="match status" value="1"/>
</dbReference>
<dbReference type="RefSeq" id="WP_346757960.1">
    <property type="nucleotide sequence ID" value="NZ_JAUJEB010000001.1"/>
</dbReference>
<accession>A0ABT8L8T2</accession>
<evidence type="ECO:0000313" key="2">
    <source>
        <dbReference type="Proteomes" id="UP001172083"/>
    </source>
</evidence>
<evidence type="ECO:0000313" key="1">
    <source>
        <dbReference type="EMBL" id="MDN5212643.1"/>
    </source>
</evidence>